<feature type="compositionally biased region" description="Low complexity" evidence="1">
    <location>
        <begin position="97"/>
        <end position="110"/>
    </location>
</feature>
<evidence type="ECO:0000313" key="3">
    <source>
        <dbReference type="Proteomes" id="UP000516373"/>
    </source>
</evidence>
<accession>A0A7G1NTD5</accession>
<proteinExistence type="predicted"/>
<reference evidence="2 3" key="1">
    <citation type="journal article" date="2014" name="Int. J. Syst. Evol. Microbiol.">
        <title>Complete genome sequence of Corynebacterium casei LMG S-19264T (=DSM 44701T), isolated from a smear-ripened cheese.</title>
        <authorList>
            <consortium name="US DOE Joint Genome Institute (JGI-PGF)"/>
            <person name="Walter F."/>
            <person name="Albersmeier A."/>
            <person name="Kalinowski J."/>
            <person name="Ruckert C."/>
        </authorList>
    </citation>
    <scope>NUCLEOTIDE SEQUENCE [LARGE SCALE GENOMIC DNA]</scope>
    <source>
        <strain evidence="2 3">JCM 4255</strain>
    </source>
</reference>
<name>A0A7G1NTD5_9ACTN</name>
<evidence type="ECO:0000256" key="1">
    <source>
        <dbReference type="SAM" id="MobiDB-lite"/>
    </source>
</evidence>
<feature type="compositionally biased region" description="Polar residues" evidence="1">
    <location>
        <begin position="60"/>
        <end position="70"/>
    </location>
</feature>
<evidence type="ECO:0000313" key="2">
    <source>
        <dbReference type="EMBL" id="BCL24846.1"/>
    </source>
</evidence>
<sequence length="110" mass="11173">MRVWSLSRIRRSWMGGAPYRMALVTSAAGAVRARHSSAVAWSTSRARSSTSPSVERETTEPSGSWSSVASNGRPPTPSGGPALMGISRADPSGSTRAGAGCPAAAISAGV</sequence>
<dbReference type="AlphaFoldDB" id="A0A7G1NTD5"/>
<protein>
    <submittedName>
        <fullName evidence="2">Uncharacterized protein</fullName>
    </submittedName>
</protein>
<feature type="region of interest" description="Disordered" evidence="1">
    <location>
        <begin position="37"/>
        <end position="110"/>
    </location>
</feature>
<gene>
    <name evidence="2" type="ORF">GCM10017668_66890</name>
</gene>
<dbReference type="Proteomes" id="UP000516373">
    <property type="component" value="Chromosome"/>
</dbReference>
<feature type="compositionally biased region" description="Low complexity" evidence="1">
    <location>
        <begin position="37"/>
        <end position="53"/>
    </location>
</feature>
<dbReference type="KEGG" id="stui:GCM10017668_66890"/>
<organism evidence="2 3">
    <name type="scientific">Streptomyces tuirus</name>
    <dbReference type="NCBI Taxonomy" id="68278"/>
    <lineage>
        <taxon>Bacteria</taxon>
        <taxon>Bacillati</taxon>
        <taxon>Actinomycetota</taxon>
        <taxon>Actinomycetes</taxon>
        <taxon>Kitasatosporales</taxon>
        <taxon>Streptomycetaceae</taxon>
        <taxon>Streptomyces</taxon>
    </lineage>
</organism>
<dbReference type="EMBL" id="AP023439">
    <property type="protein sequence ID" value="BCL24846.1"/>
    <property type="molecule type" value="Genomic_DNA"/>
</dbReference>